<evidence type="ECO:0000313" key="2">
    <source>
        <dbReference type="Proteomes" id="UP000637628"/>
    </source>
</evidence>
<accession>A0ABQ3YZU8</accession>
<dbReference type="EMBL" id="BOML01000035">
    <property type="protein sequence ID" value="GIE03055.1"/>
    <property type="molecule type" value="Genomic_DNA"/>
</dbReference>
<name>A0ABQ3YZU8_9ACTN</name>
<proteinExistence type="predicted"/>
<gene>
    <name evidence="1" type="ORF">Adu01nite_44050</name>
</gene>
<organism evidence="1 2">
    <name type="scientific">Paractinoplanes durhamensis</name>
    <dbReference type="NCBI Taxonomy" id="113563"/>
    <lineage>
        <taxon>Bacteria</taxon>
        <taxon>Bacillati</taxon>
        <taxon>Actinomycetota</taxon>
        <taxon>Actinomycetes</taxon>
        <taxon>Micromonosporales</taxon>
        <taxon>Micromonosporaceae</taxon>
        <taxon>Paractinoplanes</taxon>
    </lineage>
</organism>
<dbReference type="Proteomes" id="UP000637628">
    <property type="component" value="Unassembled WGS sequence"/>
</dbReference>
<keyword evidence="2" id="KW-1185">Reference proteome</keyword>
<dbReference type="RefSeq" id="WP_344518517.1">
    <property type="nucleotide sequence ID" value="NZ_BAAATX010000010.1"/>
</dbReference>
<reference evidence="1 2" key="1">
    <citation type="submission" date="2021-01" db="EMBL/GenBank/DDBJ databases">
        <title>Whole genome shotgun sequence of Actinoplanes durhamensis NBRC 14914.</title>
        <authorList>
            <person name="Komaki H."/>
            <person name="Tamura T."/>
        </authorList>
    </citation>
    <scope>NUCLEOTIDE SEQUENCE [LARGE SCALE GENOMIC DNA]</scope>
    <source>
        <strain evidence="1 2">NBRC 14914</strain>
    </source>
</reference>
<evidence type="ECO:0000313" key="1">
    <source>
        <dbReference type="EMBL" id="GIE03055.1"/>
    </source>
</evidence>
<comment type="caution">
    <text evidence="1">The sequence shown here is derived from an EMBL/GenBank/DDBJ whole genome shotgun (WGS) entry which is preliminary data.</text>
</comment>
<protein>
    <submittedName>
        <fullName evidence="1">Uncharacterized protein</fullName>
    </submittedName>
</protein>
<sequence length="124" mass="13416">MRDYPPAPQIHRVGCPGVSARLVSLPTAEIALRFPNGVMHNCYHFHQNPRGVVEPVVYPEHPYRPSTNRPEGARVPLCAVCRGTHGDDEVEGGGLLLSTGRPRLILPGEIAEADPSGLILPGNR</sequence>